<dbReference type="OrthoDB" id="1660894at2759"/>
<evidence type="ECO:0000256" key="1">
    <source>
        <dbReference type="SAM" id="Coils"/>
    </source>
</evidence>
<keyword evidence="1" id="KW-0175">Coiled coil</keyword>
<accession>A0A371EAG5</accession>
<feature type="coiled-coil region" evidence="1">
    <location>
        <begin position="10"/>
        <end position="37"/>
    </location>
</feature>
<gene>
    <name evidence="2" type="ORF">CR513_58607</name>
</gene>
<evidence type="ECO:0000313" key="2">
    <source>
        <dbReference type="EMBL" id="RDX63007.1"/>
    </source>
</evidence>
<name>A0A371EAG5_MUCPR</name>
<dbReference type="EMBL" id="QJKJ01015138">
    <property type="protein sequence ID" value="RDX63007.1"/>
    <property type="molecule type" value="Genomic_DNA"/>
</dbReference>
<dbReference type="PANTHER" id="PTHR37265:SF8">
    <property type="match status" value="1"/>
</dbReference>
<dbReference type="PANTHER" id="PTHR37265">
    <property type="entry name" value="OS01G0195300 PROTEIN"/>
    <property type="match status" value="1"/>
</dbReference>
<dbReference type="Proteomes" id="UP000257109">
    <property type="component" value="Unassembled WGS sequence"/>
</dbReference>
<evidence type="ECO:0000313" key="3">
    <source>
        <dbReference type="Proteomes" id="UP000257109"/>
    </source>
</evidence>
<organism evidence="2 3">
    <name type="scientific">Mucuna pruriens</name>
    <name type="common">Velvet bean</name>
    <name type="synonym">Dolichos pruriens</name>
    <dbReference type="NCBI Taxonomy" id="157652"/>
    <lineage>
        <taxon>Eukaryota</taxon>
        <taxon>Viridiplantae</taxon>
        <taxon>Streptophyta</taxon>
        <taxon>Embryophyta</taxon>
        <taxon>Tracheophyta</taxon>
        <taxon>Spermatophyta</taxon>
        <taxon>Magnoliopsida</taxon>
        <taxon>eudicotyledons</taxon>
        <taxon>Gunneridae</taxon>
        <taxon>Pentapetalae</taxon>
        <taxon>rosids</taxon>
        <taxon>fabids</taxon>
        <taxon>Fabales</taxon>
        <taxon>Fabaceae</taxon>
        <taxon>Papilionoideae</taxon>
        <taxon>50 kb inversion clade</taxon>
        <taxon>NPAAA clade</taxon>
        <taxon>indigoferoid/millettioid clade</taxon>
        <taxon>Phaseoleae</taxon>
        <taxon>Mucuna</taxon>
    </lineage>
</organism>
<keyword evidence="3" id="KW-1185">Reference proteome</keyword>
<feature type="non-terminal residue" evidence="2">
    <location>
        <position position="1"/>
    </location>
</feature>
<sequence length="146" mass="16790">MEKTPNTKEEESLTRKLHELLAELDNEETEKFCFQEEMVEEVMQELYKEIAFSTSHAPLNPPNTIFIDDAKNESCEALVLSSTSTMMAGIEVVTKKGSTPIATTTEKDTSCQTLFELKEKKMVVFDDKDHLDCEWVGRILKNWLFF</sequence>
<reference evidence="2" key="1">
    <citation type="submission" date="2018-05" db="EMBL/GenBank/DDBJ databases">
        <title>Draft genome of Mucuna pruriens seed.</title>
        <authorList>
            <person name="Nnadi N.E."/>
            <person name="Vos R."/>
            <person name="Hasami M.H."/>
            <person name="Devisetty U.K."/>
            <person name="Aguiy J.C."/>
        </authorList>
    </citation>
    <scope>NUCLEOTIDE SEQUENCE [LARGE SCALE GENOMIC DNA]</scope>
    <source>
        <strain evidence="2">JCA_2017</strain>
    </source>
</reference>
<proteinExistence type="predicted"/>
<dbReference type="AlphaFoldDB" id="A0A371EAG5"/>
<comment type="caution">
    <text evidence="2">The sequence shown here is derived from an EMBL/GenBank/DDBJ whole genome shotgun (WGS) entry which is preliminary data.</text>
</comment>
<protein>
    <submittedName>
        <fullName evidence="2">Uncharacterized protein</fullName>
    </submittedName>
</protein>